<sequence>MTARTIWGTRFVGRKSSVSNSQIPLSYHSDHIPEGSHHISARIDRWDDCFLCTVDN</sequence>
<proteinExistence type="predicted"/>
<dbReference type="AlphaFoldDB" id="A0A395I6Q2"/>
<organism evidence="1 2">
    <name type="scientific">Aspergillus homomorphus (strain CBS 101889)</name>
    <dbReference type="NCBI Taxonomy" id="1450537"/>
    <lineage>
        <taxon>Eukaryota</taxon>
        <taxon>Fungi</taxon>
        <taxon>Dikarya</taxon>
        <taxon>Ascomycota</taxon>
        <taxon>Pezizomycotina</taxon>
        <taxon>Eurotiomycetes</taxon>
        <taxon>Eurotiomycetidae</taxon>
        <taxon>Eurotiales</taxon>
        <taxon>Aspergillaceae</taxon>
        <taxon>Aspergillus</taxon>
        <taxon>Aspergillus subgen. Circumdati</taxon>
    </lineage>
</organism>
<accession>A0A395I6Q2</accession>
<protein>
    <submittedName>
        <fullName evidence="1">Uncharacterized protein</fullName>
    </submittedName>
</protein>
<reference evidence="1 2" key="1">
    <citation type="submission" date="2018-02" db="EMBL/GenBank/DDBJ databases">
        <title>The genomes of Aspergillus section Nigri reveals drivers in fungal speciation.</title>
        <authorList>
            <consortium name="DOE Joint Genome Institute"/>
            <person name="Vesth T.C."/>
            <person name="Nybo J."/>
            <person name="Theobald S."/>
            <person name="Brandl J."/>
            <person name="Frisvad J.C."/>
            <person name="Nielsen K.F."/>
            <person name="Lyhne E.K."/>
            <person name="Kogle M.E."/>
            <person name="Kuo A."/>
            <person name="Riley R."/>
            <person name="Clum A."/>
            <person name="Nolan M."/>
            <person name="Lipzen A."/>
            <person name="Salamov A."/>
            <person name="Henrissat B."/>
            <person name="Wiebenga A."/>
            <person name="De vries R.P."/>
            <person name="Grigoriev I.V."/>
            <person name="Mortensen U.H."/>
            <person name="Andersen M.R."/>
            <person name="Baker S.E."/>
        </authorList>
    </citation>
    <scope>NUCLEOTIDE SEQUENCE [LARGE SCALE GENOMIC DNA]</scope>
    <source>
        <strain evidence="1 2">CBS 101889</strain>
    </source>
</reference>
<keyword evidence="2" id="KW-1185">Reference proteome</keyword>
<dbReference type="VEuPathDB" id="FungiDB:BO97DRAFT_403446"/>
<dbReference type="RefSeq" id="XP_025554613.1">
    <property type="nucleotide sequence ID" value="XM_025694738.1"/>
</dbReference>
<evidence type="ECO:0000313" key="1">
    <source>
        <dbReference type="EMBL" id="RAL15459.1"/>
    </source>
</evidence>
<gene>
    <name evidence="1" type="ORF">BO97DRAFT_403446</name>
</gene>
<dbReference type="EMBL" id="KZ824271">
    <property type="protein sequence ID" value="RAL15459.1"/>
    <property type="molecule type" value="Genomic_DNA"/>
</dbReference>
<dbReference type="Proteomes" id="UP000248961">
    <property type="component" value="Unassembled WGS sequence"/>
</dbReference>
<name>A0A395I6Q2_ASPHC</name>
<dbReference type="GeneID" id="37199027"/>
<evidence type="ECO:0000313" key="2">
    <source>
        <dbReference type="Proteomes" id="UP000248961"/>
    </source>
</evidence>